<protein>
    <recommendedName>
        <fullName evidence="3">Poly A polymerase head domain-containing protein</fullName>
    </recommendedName>
</protein>
<reference evidence="1 2" key="1">
    <citation type="submission" date="2024-05" db="EMBL/GenBank/DDBJ databases">
        <title>Genome sequencing of Marine Estuary Bacteria, Shewanella vesiculosa and S. baltica, and Pseudomonas syringae.</title>
        <authorList>
            <person name="Gurung A."/>
            <person name="Maclea K.S."/>
        </authorList>
    </citation>
    <scope>NUCLEOTIDE SEQUENCE [LARGE SCALE GENOMIC DNA]</scope>
    <source>
        <strain evidence="1 2">1A</strain>
    </source>
</reference>
<gene>
    <name evidence="1" type="ORF">ABHN84_12355</name>
</gene>
<keyword evidence="2" id="KW-1185">Reference proteome</keyword>
<dbReference type="Proteomes" id="UP001477278">
    <property type="component" value="Unassembled WGS sequence"/>
</dbReference>
<comment type="caution">
    <text evidence="1">The sequence shown here is derived from an EMBL/GenBank/DDBJ whole genome shotgun (WGS) entry which is preliminary data.</text>
</comment>
<evidence type="ECO:0000313" key="1">
    <source>
        <dbReference type="EMBL" id="MEO3683080.1"/>
    </source>
</evidence>
<sequence>MAIAKTKNALKQRIERFFDSNNSARAEANDVLSSLSGVTDLYIFGGMIRDICLFGSKGFKSDIDVICNSDKKSLINALNFKNIIEINENKFGGFRISKLELDIDIWCINDTWAFKNDIIKFDDLNSILSTTLMTWDSVLYDFSNKRIICNDDYLKDLLSGRLELVLEKTPNEIGAIVKILRTIYGKHAQILGQKAATMLKRAIITYTPKELVLYENNSYSTKYLNIERIKSISNLLDQYTGIGDVSVTNFSQLPLDL</sequence>
<accession>A0ABV0FQG6</accession>
<name>A0ABV0FQG6_9GAMM</name>
<dbReference type="EMBL" id="JBDPZN010000004">
    <property type="protein sequence ID" value="MEO3683080.1"/>
    <property type="molecule type" value="Genomic_DNA"/>
</dbReference>
<dbReference type="RefSeq" id="WP_347690339.1">
    <property type="nucleotide sequence ID" value="NZ_JBDPZN010000004.1"/>
</dbReference>
<evidence type="ECO:0000313" key="2">
    <source>
        <dbReference type="Proteomes" id="UP001477278"/>
    </source>
</evidence>
<evidence type="ECO:0008006" key="3">
    <source>
        <dbReference type="Google" id="ProtNLM"/>
    </source>
</evidence>
<organism evidence="1 2">
    <name type="scientific">Shewanella vesiculosa</name>
    <dbReference type="NCBI Taxonomy" id="518738"/>
    <lineage>
        <taxon>Bacteria</taxon>
        <taxon>Pseudomonadati</taxon>
        <taxon>Pseudomonadota</taxon>
        <taxon>Gammaproteobacteria</taxon>
        <taxon>Alteromonadales</taxon>
        <taxon>Shewanellaceae</taxon>
        <taxon>Shewanella</taxon>
    </lineage>
</organism>
<proteinExistence type="predicted"/>